<evidence type="ECO:0008006" key="3">
    <source>
        <dbReference type="Google" id="ProtNLM"/>
    </source>
</evidence>
<dbReference type="RefSeq" id="WP_089059825.1">
    <property type="nucleotide sequence ID" value="NZ_MUHD01000051.1"/>
</dbReference>
<gene>
    <name evidence="1" type="ORF">B0A81_20960</name>
</gene>
<reference evidence="1 2" key="1">
    <citation type="submission" date="2016-11" db="EMBL/GenBank/DDBJ databases">
        <title>Whole genomes of Flavobacteriaceae.</title>
        <authorList>
            <person name="Stine C."/>
            <person name="Li C."/>
            <person name="Tadesse D."/>
        </authorList>
    </citation>
    <scope>NUCLEOTIDE SEQUENCE [LARGE SCALE GENOMIC DNA]</scope>
    <source>
        <strain evidence="1 2">CCUG 60112</strain>
    </source>
</reference>
<proteinExistence type="predicted"/>
<evidence type="ECO:0000313" key="1">
    <source>
        <dbReference type="EMBL" id="OXB00285.1"/>
    </source>
</evidence>
<comment type="caution">
    <text evidence="1">The sequence shown here is derived from an EMBL/GenBank/DDBJ whole genome shotgun (WGS) entry which is preliminary data.</text>
</comment>
<sequence length="286" mass="33329">MNKLKPLIGLLLLIVTSCSENEIKEPIDPKEPVKENTKLLVKSILEINPSSGQVITFTYNGFKIKEATTIGTNVGLLKITYSYTGDLITQQDGYINDQLYVSTEYTYENNKLKTAIFKNTNSGTIFPSMNQTKYVYNYISENLADIYIYTYFNNDWVLSDSTSKVKIYFDNGNILKREKFNSQGSLTSTYNYEYDTKPSIYKNITGFDKLYFTDSFENVFNRHFDIKDISNSNNITFSSEKINGIFTEANRYSYDLNTDGYPKEKRYHYNRSNEILYLIEKNYTYY</sequence>
<dbReference type="EMBL" id="MUHD01000051">
    <property type="protein sequence ID" value="OXB00285.1"/>
    <property type="molecule type" value="Genomic_DNA"/>
</dbReference>
<protein>
    <recommendedName>
        <fullName evidence="3">YD repeat-containing protein</fullName>
    </recommendedName>
</protein>
<organism evidence="1 2">
    <name type="scientific">Flavobacterium plurextorum</name>
    <dbReference type="NCBI Taxonomy" id="1114867"/>
    <lineage>
        <taxon>Bacteria</taxon>
        <taxon>Pseudomonadati</taxon>
        <taxon>Bacteroidota</taxon>
        <taxon>Flavobacteriia</taxon>
        <taxon>Flavobacteriales</taxon>
        <taxon>Flavobacteriaceae</taxon>
        <taxon>Flavobacterium</taxon>
    </lineage>
</organism>
<accession>A0ABX4CPX0</accession>
<dbReference type="Proteomes" id="UP000198381">
    <property type="component" value="Unassembled WGS sequence"/>
</dbReference>
<name>A0ABX4CPX0_9FLAO</name>
<keyword evidence="2" id="KW-1185">Reference proteome</keyword>
<dbReference type="PROSITE" id="PS51257">
    <property type="entry name" value="PROKAR_LIPOPROTEIN"/>
    <property type="match status" value="1"/>
</dbReference>
<evidence type="ECO:0000313" key="2">
    <source>
        <dbReference type="Proteomes" id="UP000198381"/>
    </source>
</evidence>